<sequence>MRIRINQFECRFSQRRYEIVKWYPNEYYNAEQKLIEEGYEKVEFENGNWSMKKDYHSITSSCFKNPESCFTVATLHYDNEEGCCDMRTIGPRVLNLDKQERADFFDVYAMAEDRIRREARLKEMMENDEALGLYDDSAR</sequence>
<evidence type="ECO:0000313" key="1">
    <source>
        <dbReference type="EMBL" id="CAB4160204.1"/>
    </source>
</evidence>
<organism evidence="1">
    <name type="scientific">uncultured Caudovirales phage</name>
    <dbReference type="NCBI Taxonomy" id="2100421"/>
    <lineage>
        <taxon>Viruses</taxon>
        <taxon>Duplodnaviria</taxon>
        <taxon>Heunggongvirae</taxon>
        <taxon>Uroviricota</taxon>
        <taxon>Caudoviricetes</taxon>
        <taxon>Peduoviridae</taxon>
        <taxon>Maltschvirus</taxon>
        <taxon>Maltschvirus maltsch</taxon>
    </lineage>
</organism>
<gene>
    <name evidence="1" type="ORF">UFOVP723_100</name>
</gene>
<reference evidence="1" key="1">
    <citation type="submission" date="2020-04" db="EMBL/GenBank/DDBJ databases">
        <authorList>
            <person name="Chiriac C."/>
            <person name="Salcher M."/>
            <person name="Ghai R."/>
            <person name="Kavagutti S V."/>
        </authorList>
    </citation>
    <scope>NUCLEOTIDE SEQUENCE</scope>
</reference>
<name>A0A6J5NYB2_9CAUD</name>
<dbReference type="EMBL" id="LR796697">
    <property type="protein sequence ID" value="CAB4160204.1"/>
    <property type="molecule type" value="Genomic_DNA"/>
</dbReference>
<protein>
    <submittedName>
        <fullName evidence="1">Uncharacterized protein</fullName>
    </submittedName>
</protein>
<accession>A0A6J5NYB2</accession>
<proteinExistence type="predicted"/>